<evidence type="ECO:0000313" key="2">
    <source>
        <dbReference type="Proteomes" id="UP000276133"/>
    </source>
</evidence>
<dbReference type="Proteomes" id="UP000276133">
    <property type="component" value="Unassembled WGS sequence"/>
</dbReference>
<comment type="caution">
    <text evidence="1">The sequence shown here is derived from an EMBL/GenBank/DDBJ whole genome shotgun (WGS) entry which is preliminary data.</text>
</comment>
<accession>A0A3M7SSH8</accession>
<protein>
    <submittedName>
        <fullName evidence="1">Uncharacterized protein</fullName>
    </submittedName>
</protein>
<dbReference type="EMBL" id="REGN01000830">
    <property type="protein sequence ID" value="RNA38743.1"/>
    <property type="molecule type" value="Genomic_DNA"/>
</dbReference>
<proteinExistence type="predicted"/>
<gene>
    <name evidence="1" type="ORF">BpHYR1_013998</name>
</gene>
<name>A0A3M7SSH8_BRAPC</name>
<organism evidence="1 2">
    <name type="scientific">Brachionus plicatilis</name>
    <name type="common">Marine rotifer</name>
    <name type="synonym">Brachionus muelleri</name>
    <dbReference type="NCBI Taxonomy" id="10195"/>
    <lineage>
        <taxon>Eukaryota</taxon>
        <taxon>Metazoa</taxon>
        <taxon>Spiralia</taxon>
        <taxon>Gnathifera</taxon>
        <taxon>Rotifera</taxon>
        <taxon>Eurotatoria</taxon>
        <taxon>Monogononta</taxon>
        <taxon>Pseudotrocha</taxon>
        <taxon>Ploima</taxon>
        <taxon>Brachionidae</taxon>
        <taxon>Brachionus</taxon>
    </lineage>
</organism>
<dbReference type="AlphaFoldDB" id="A0A3M7SSH8"/>
<keyword evidence="2" id="KW-1185">Reference proteome</keyword>
<sequence>MANFSLGCAGRRFVLGMPLGYFGRSSGLGNVPASGQNCFKWPGFRHITHKYPGGIGLSAALIIC</sequence>
<evidence type="ECO:0000313" key="1">
    <source>
        <dbReference type="EMBL" id="RNA38743.1"/>
    </source>
</evidence>
<reference evidence="1 2" key="1">
    <citation type="journal article" date="2018" name="Sci. Rep.">
        <title>Genomic signatures of local adaptation to the degree of environmental predictability in rotifers.</title>
        <authorList>
            <person name="Franch-Gras L."/>
            <person name="Hahn C."/>
            <person name="Garcia-Roger E.M."/>
            <person name="Carmona M.J."/>
            <person name="Serra M."/>
            <person name="Gomez A."/>
        </authorList>
    </citation>
    <scope>NUCLEOTIDE SEQUENCE [LARGE SCALE GENOMIC DNA]</scope>
    <source>
        <strain evidence="1">HYR1</strain>
    </source>
</reference>